<evidence type="ECO:0000313" key="2">
    <source>
        <dbReference type="Proteomes" id="UP000660729"/>
    </source>
</evidence>
<dbReference type="InterPro" id="IPR023393">
    <property type="entry name" value="START-like_dom_sf"/>
</dbReference>
<comment type="caution">
    <text evidence="1">The sequence shown here is derived from an EMBL/GenBank/DDBJ whole genome shotgun (WGS) entry which is preliminary data.</text>
</comment>
<dbReference type="OrthoDB" id="509124at2759"/>
<reference evidence="1" key="1">
    <citation type="submission" date="2020-04" db="EMBL/GenBank/DDBJ databases">
        <title>Draft genome resource of the tomato pathogen Pseudocercospora fuligena.</title>
        <authorList>
            <person name="Zaccaron A."/>
        </authorList>
    </citation>
    <scope>NUCLEOTIDE SEQUENCE</scope>
    <source>
        <strain evidence="1">PF001</strain>
    </source>
</reference>
<dbReference type="Pfam" id="PF10604">
    <property type="entry name" value="Polyketide_cyc2"/>
    <property type="match status" value="1"/>
</dbReference>
<dbReference type="Proteomes" id="UP000660729">
    <property type="component" value="Unassembled WGS sequence"/>
</dbReference>
<dbReference type="InterPro" id="IPR019587">
    <property type="entry name" value="Polyketide_cyclase/dehydratase"/>
</dbReference>
<sequence length="144" mass="16166">MVLIHTQIEISAPPEKVREIFLDFSKISEWHKGFFKEIHYAPGKTTADVGDKLKVIAEGMTFEPIVVENSPERFAWTGSLPYIFTGIHEYRFTPSQKNPGNTTFVQEENFTGLLSPLMWTPLGSSTKAGFEKINADLKAKAESS</sequence>
<dbReference type="SUPFAM" id="SSF55961">
    <property type="entry name" value="Bet v1-like"/>
    <property type="match status" value="1"/>
</dbReference>
<name>A0A8H6VQ50_9PEZI</name>
<keyword evidence="2" id="KW-1185">Reference proteome</keyword>
<accession>A0A8H6VQ50</accession>
<evidence type="ECO:0000313" key="1">
    <source>
        <dbReference type="EMBL" id="KAF7194825.1"/>
    </source>
</evidence>
<organism evidence="1 2">
    <name type="scientific">Pseudocercospora fuligena</name>
    <dbReference type="NCBI Taxonomy" id="685502"/>
    <lineage>
        <taxon>Eukaryota</taxon>
        <taxon>Fungi</taxon>
        <taxon>Dikarya</taxon>
        <taxon>Ascomycota</taxon>
        <taxon>Pezizomycotina</taxon>
        <taxon>Dothideomycetes</taxon>
        <taxon>Dothideomycetidae</taxon>
        <taxon>Mycosphaerellales</taxon>
        <taxon>Mycosphaerellaceae</taxon>
        <taxon>Pseudocercospora</taxon>
    </lineage>
</organism>
<dbReference type="CDD" id="cd07822">
    <property type="entry name" value="SRPBCC_4"/>
    <property type="match status" value="1"/>
</dbReference>
<dbReference type="EMBL" id="JABCIY010000052">
    <property type="protein sequence ID" value="KAF7194825.1"/>
    <property type="molecule type" value="Genomic_DNA"/>
</dbReference>
<gene>
    <name evidence="1" type="ORF">HII31_03846</name>
</gene>
<protein>
    <recommendedName>
        <fullName evidence="3">SRPBCC family protein</fullName>
    </recommendedName>
</protein>
<evidence type="ECO:0008006" key="3">
    <source>
        <dbReference type="Google" id="ProtNLM"/>
    </source>
</evidence>
<dbReference type="AlphaFoldDB" id="A0A8H6VQ50"/>
<proteinExistence type="predicted"/>
<dbReference type="Gene3D" id="3.30.530.20">
    <property type="match status" value="1"/>
</dbReference>
<dbReference type="PANTHER" id="PTHR36166">
    <property type="entry name" value="CHROMOSOME 9, WHOLE GENOME SHOTGUN SEQUENCE"/>
    <property type="match status" value="1"/>
</dbReference>
<dbReference type="PANTHER" id="PTHR36166:SF1">
    <property type="entry name" value="SRPBCC DOMAIN-CONTAINING PROTEIN"/>
    <property type="match status" value="1"/>
</dbReference>